<gene>
    <name evidence="3" type="ORF">BJP36_31285</name>
</gene>
<keyword evidence="1" id="KW-0472">Membrane</keyword>
<dbReference type="EMBL" id="CP017708">
    <property type="protein sequence ID" value="AOY83738.2"/>
    <property type="molecule type" value="Genomic_DNA"/>
</dbReference>
<dbReference type="PANTHER" id="PTHR14136:SF17">
    <property type="entry name" value="BTB_POZ DOMAIN-CONTAINING PROTEIN KCTD9"/>
    <property type="match status" value="1"/>
</dbReference>
<feature type="domain" description="CHAT" evidence="2">
    <location>
        <begin position="681"/>
        <end position="883"/>
    </location>
</feature>
<dbReference type="PANTHER" id="PTHR14136">
    <property type="entry name" value="BTB_POZ DOMAIN-CONTAINING PROTEIN KCTD9"/>
    <property type="match status" value="1"/>
</dbReference>
<evidence type="ECO:0000259" key="2">
    <source>
        <dbReference type="Pfam" id="PF12770"/>
    </source>
</evidence>
<dbReference type="Gene3D" id="2.160.20.80">
    <property type="entry name" value="E3 ubiquitin-protein ligase SopA"/>
    <property type="match status" value="3"/>
</dbReference>
<dbReference type="Pfam" id="PF00805">
    <property type="entry name" value="Pentapeptide"/>
    <property type="match status" value="3"/>
</dbReference>
<dbReference type="SUPFAM" id="SSF141571">
    <property type="entry name" value="Pentapeptide repeat-like"/>
    <property type="match status" value="1"/>
</dbReference>
<dbReference type="AlphaFoldDB" id="A0A1D9G7Z3"/>
<dbReference type="InterPro" id="IPR051082">
    <property type="entry name" value="Pentapeptide-BTB/POZ_domain"/>
</dbReference>
<evidence type="ECO:0000256" key="1">
    <source>
        <dbReference type="SAM" id="Phobius"/>
    </source>
</evidence>
<name>A0A1D9G7Z3_MOOP1</name>
<sequence length="920" mass="102015">MVNKYVATMFSDFSGQNLQGRSFKGQNLTGANFNHADLRGVNFTNALLKGATFSHARSGLRYYWVILLLGFSLLLSVLSSHIFCRTGHISLKFLESESPILQSAIASALLLIFSIIIIRRGFALALVLVVIAIADISLEANITRIAIAVAGVETLMLAIAVAIGTTIAIAHGGIIPGILVVAGAIIANIDIHGEATLAGNIVEAAHFSWGFVVTLLGAYVAKQALAEDPKFAFIRLIAITLPAKLGTSFRNANLTDAHFTQASLKSTDFRNANLTRTNFHLATNLDLARVSNTILIDREVRDLVVTHRGANQSYRGRNLKGANLAGADLSDADLTEADVSEATFEGAWLERVNLTKTQALTTNFKYSRLTGACLEAWNIDSTTQLDGAICDYVYLLNYQGERRPSSGEFATGEFTKLFQEVLNTVDLIFRNGIDGKAFASSWQKIQIENEGSELAIRSIENKGDGCVIVRVDIPADANKAEIHSNFIQHYDLALKALEEKYRAELNSKNEQITLYRQHQADYKELLDQLLASRPVNLRETQKEATSKSVNSKLVVLKVGQGNLREGFPITLQIGAEGSFPSVECTGVLPSAPDIIQSYGKWQSLYRRGMRTGLRLEVIETKITNFSRKEFFEACHESAENLKEDLNRWLKSESFRSIREQLLEKLTTSDLIRVIIQTEDSKLRHLPWHLWDFFDRYPKSEFALSTPAYERIEKSTSTKAKVKVLAILGDSTGIDIQKDRILLEQLPDAAVTFLVEPNRKEINDQLWEQPWDILFFAGHSCSHAQDEVGHIFINKTDSLTIAQLKLSLKKAIAQGLSLAIFNSCDGLSLAVNLADLHIPQMIVMREPVPDQVAQAFLKNFLAAFASGKPFYYSVREAREKLQGLEDECPCATWLPVICQNPAEIPGTWQDFRADARDCTEP</sequence>
<dbReference type="Proteomes" id="UP000176944">
    <property type="component" value="Chromosome"/>
</dbReference>
<evidence type="ECO:0000313" key="4">
    <source>
        <dbReference type="Proteomes" id="UP000176944"/>
    </source>
</evidence>
<dbReference type="InterPro" id="IPR024983">
    <property type="entry name" value="CHAT_dom"/>
</dbReference>
<proteinExistence type="predicted"/>
<organism evidence="3 4">
    <name type="scientific">Moorena producens (strain JHB)</name>
    <dbReference type="NCBI Taxonomy" id="1454205"/>
    <lineage>
        <taxon>Bacteria</taxon>
        <taxon>Bacillati</taxon>
        <taxon>Cyanobacteriota</taxon>
        <taxon>Cyanophyceae</taxon>
        <taxon>Coleofasciculales</taxon>
        <taxon>Coleofasciculaceae</taxon>
        <taxon>Moorena</taxon>
    </lineage>
</organism>
<accession>A0A1D9G7Z3</accession>
<evidence type="ECO:0000313" key="3">
    <source>
        <dbReference type="EMBL" id="AOY83738.2"/>
    </source>
</evidence>
<dbReference type="Pfam" id="PF12770">
    <property type="entry name" value="CHAT"/>
    <property type="match status" value="1"/>
</dbReference>
<keyword evidence="1" id="KW-1133">Transmembrane helix</keyword>
<protein>
    <submittedName>
        <fullName evidence="3">Pentapeptide repeat-containing protein</fullName>
    </submittedName>
</protein>
<feature type="transmembrane region" description="Helical" evidence="1">
    <location>
        <begin position="62"/>
        <end position="83"/>
    </location>
</feature>
<feature type="transmembrane region" description="Helical" evidence="1">
    <location>
        <begin position="169"/>
        <end position="189"/>
    </location>
</feature>
<feature type="transmembrane region" description="Helical" evidence="1">
    <location>
        <begin position="201"/>
        <end position="221"/>
    </location>
</feature>
<reference evidence="4" key="1">
    <citation type="submission" date="2016-10" db="EMBL/GenBank/DDBJ databases">
        <title>Comparative genomics uncovers the prolific and rare metabolic potential of the cyanobacterial genus Moorea.</title>
        <authorList>
            <person name="Leao T."/>
            <person name="Castelao G."/>
            <person name="Korobeynikov A."/>
            <person name="Monroe E.A."/>
            <person name="Podell S."/>
            <person name="Glukhov E."/>
            <person name="Allen E."/>
            <person name="Gerwick W.H."/>
            <person name="Gerwick L."/>
        </authorList>
    </citation>
    <scope>NUCLEOTIDE SEQUENCE [LARGE SCALE GENOMIC DNA]</scope>
    <source>
        <strain evidence="4">JHB</strain>
    </source>
</reference>
<keyword evidence="1" id="KW-0812">Transmembrane</keyword>
<feature type="transmembrane region" description="Helical" evidence="1">
    <location>
        <begin position="103"/>
        <end position="133"/>
    </location>
</feature>
<dbReference type="InterPro" id="IPR001646">
    <property type="entry name" value="5peptide_repeat"/>
</dbReference>